<dbReference type="Pfam" id="PF03845">
    <property type="entry name" value="Spore_permease"/>
    <property type="match status" value="1"/>
</dbReference>
<dbReference type="GO" id="GO:0009847">
    <property type="term" value="P:spore germination"/>
    <property type="evidence" value="ECO:0007669"/>
    <property type="project" value="InterPro"/>
</dbReference>
<evidence type="ECO:0000256" key="6">
    <source>
        <dbReference type="SAM" id="Phobius"/>
    </source>
</evidence>
<comment type="caution">
    <text evidence="7">The sequence shown here is derived from an EMBL/GenBank/DDBJ whole genome shotgun (WGS) entry which is preliminary data.</text>
</comment>
<evidence type="ECO:0000256" key="2">
    <source>
        <dbReference type="ARBA" id="ARBA00022448"/>
    </source>
</evidence>
<feature type="transmembrane region" description="Helical" evidence="6">
    <location>
        <begin position="145"/>
        <end position="164"/>
    </location>
</feature>
<feature type="transmembrane region" description="Helical" evidence="6">
    <location>
        <begin position="269"/>
        <end position="294"/>
    </location>
</feature>
<dbReference type="PANTHER" id="PTHR34975">
    <property type="entry name" value="SPORE GERMINATION PROTEIN A2"/>
    <property type="match status" value="1"/>
</dbReference>
<feature type="transmembrane region" description="Helical" evidence="6">
    <location>
        <begin position="306"/>
        <end position="329"/>
    </location>
</feature>
<feature type="transmembrane region" description="Helical" evidence="6">
    <location>
        <begin position="117"/>
        <end position="138"/>
    </location>
</feature>
<evidence type="ECO:0000256" key="1">
    <source>
        <dbReference type="ARBA" id="ARBA00004141"/>
    </source>
</evidence>
<keyword evidence="2" id="KW-0813">Transport</keyword>
<sequence length="366" mass="39877">MSYQTGQMGVAAGISLIYMITIPFVFLSTSAQTIEQGAGAAWLIPLVSGVAGIVMLVAMTYVLSKFPGDLYTVCRKLLGQVGAWIVALYYVGLFFCDSVLILRQFAENTLLTALPNIEFSVVVLLYIAVAAVVIYPGLEGVVRSNYIIMPFSISALILVVLLLIPSYNYYNLLPWQGTGLEKVIPVGLIFAGAGAGSFAIIILAPAFQSAQTMRQVAIWGLGLSTILKVVTVLGFSLTFGNEVAREKVLPFFEMARLVYLSRYIQHIEALFIILWVVAGVFALAINFYMGLYLITRLLNLPTMRPLIPIVGIFLAQIAMMPPDITTVLIWDGILISTYFNIGLYGIPTVIIAAASFKQKKGRGTKC</sequence>
<dbReference type="EMBL" id="VSSQ01000007">
    <property type="protein sequence ID" value="MPL58536.1"/>
    <property type="molecule type" value="Genomic_DNA"/>
</dbReference>
<evidence type="ECO:0000256" key="5">
    <source>
        <dbReference type="ARBA" id="ARBA00023136"/>
    </source>
</evidence>
<accession>A0A644SV54</accession>
<dbReference type="Gene3D" id="1.20.1740.10">
    <property type="entry name" value="Amino acid/polyamine transporter I"/>
    <property type="match status" value="1"/>
</dbReference>
<protein>
    <recommendedName>
        <fullName evidence="8">Spore germination protein YndE</fullName>
    </recommendedName>
</protein>
<feature type="transmembrane region" description="Helical" evidence="6">
    <location>
        <begin position="216"/>
        <end position="239"/>
    </location>
</feature>
<feature type="transmembrane region" description="Helical" evidence="6">
    <location>
        <begin position="184"/>
        <end position="204"/>
    </location>
</feature>
<dbReference type="InterPro" id="IPR004761">
    <property type="entry name" value="Spore_GerAB"/>
</dbReference>
<dbReference type="AlphaFoldDB" id="A0A644SV54"/>
<organism evidence="7">
    <name type="scientific">bioreactor metagenome</name>
    <dbReference type="NCBI Taxonomy" id="1076179"/>
    <lineage>
        <taxon>unclassified sequences</taxon>
        <taxon>metagenomes</taxon>
        <taxon>ecological metagenomes</taxon>
    </lineage>
</organism>
<comment type="subcellular location">
    <subcellularLocation>
        <location evidence="1">Membrane</location>
        <topology evidence="1">Multi-pass membrane protein</topology>
    </subcellularLocation>
</comment>
<dbReference type="PANTHER" id="PTHR34975:SF2">
    <property type="entry name" value="SPORE GERMINATION PROTEIN A2"/>
    <property type="match status" value="1"/>
</dbReference>
<name>A0A644SV54_9ZZZZ</name>
<feature type="transmembrane region" description="Helical" evidence="6">
    <location>
        <begin position="40"/>
        <end position="63"/>
    </location>
</feature>
<evidence type="ECO:0000256" key="4">
    <source>
        <dbReference type="ARBA" id="ARBA00022989"/>
    </source>
</evidence>
<proteinExistence type="predicted"/>
<keyword evidence="5 6" id="KW-0472">Membrane</keyword>
<evidence type="ECO:0000256" key="3">
    <source>
        <dbReference type="ARBA" id="ARBA00022692"/>
    </source>
</evidence>
<dbReference type="GO" id="GO:0016020">
    <property type="term" value="C:membrane"/>
    <property type="evidence" value="ECO:0007669"/>
    <property type="project" value="UniProtKB-SubCell"/>
</dbReference>
<feature type="transmembrane region" description="Helical" evidence="6">
    <location>
        <begin position="12"/>
        <end position="34"/>
    </location>
</feature>
<reference evidence="7" key="1">
    <citation type="submission" date="2019-08" db="EMBL/GenBank/DDBJ databases">
        <authorList>
            <person name="Kucharzyk K."/>
            <person name="Murdoch R.W."/>
            <person name="Higgins S."/>
            <person name="Loffler F."/>
        </authorList>
    </citation>
    <scope>NUCLEOTIDE SEQUENCE</scope>
</reference>
<evidence type="ECO:0000313" key="7">
    <source>
        <dbReference type="EMBL" id="MPL58536.1"/>
    </source>
</evidence>
<gene>
    <name evidence="7" type="ORF">SDC9_04070</name>
</gene>
<evidence type="ECO:0008006" key="8">
    <source>
        <dbReference type="Google" id="ProtNLM"/>
    </source>
</evidence>
<keyword evidence="3 6" id="KW-0812">Transmembrane</keyword>
<keyword evidence="4 6" id="KW-1133">Transmembrane helix</keyword>
<feature type="transmembrane region" description="Helical" evidence="6">
    <location>
        <begin position="84"/>
        <end position="105"/>
    </location>
</feature>
<feature type="transmembrane region" description="Helical" evidence="6">
    <location>
        <begin position="335"/>
        <end position="356"/>
    </location>
</feature>